<evidence type="ECO:0000313" key="8">
    <source>
        <dbReference type="EMBL" id="KAK3007230.1"/>
    </source>
</evidence>
<dbReference type="Pfam" id="PF01513">
    <property type="entry name" value="NAD_kinase"/>
    <property type="match status" value="1"/>
</dbReference>
<keyword evidence="3" id="KW-0418">Kinase</keyword>
<dbReference type="SUPFAM" id="SSF52799">
    <property type="entry name" value="(Phosphotyrosine protein) phosphatases II"/>
    <property type="match status" value="1"/>
</dbReference>
<dbReference type="Proteomes" id="UP001188597">
    <property type="component" value="Unassembled WGS sequence"/>
</dbReference>
<dbReference type="Gene3D" id="3.40.50.10330">
    <property type="entry name" value="Probable inorganic polyphosphate/atp-NAD kinase, domain 1"/>
    <property type="match status" value="1"/>
</dbReference>
<proteinExistence type="inferred from homology"/>
<feature type="domain" description="DSP-PTPase phosphatase fused to NAD+ Kinase" evidence="7">
    <location>
        <begin position="258"/>
        <end position="397"/>
    </location>
</feature>
<dbReference type="InterPro" id="IPR016064">
    <property type="entry name" value="NAD/diacylglycerol_kinase_sf"/>
</dbReference>
<dbReference type="InterPro" id="IPR055214">
    <property type="entry name" value="PTP-NADK"/>
</dbReference>
<organism evidence="8 9">
    <name type="scientific">Escallonia herrerae</name>
    <dbReference type="NCBI Taxonomy" id="1293975"/>
    <lineage>
        <taxon>Eukaryota</taxon>
        <taxon>Viridiplantae</taxon>
        <taxon>Streptophyta</taxon>
        <taxon>Embryophyta</taxon>
        <taxon>Tracheophyta</taxon>
        <taxon>Spermatophyta</taxon>
        <taxon>Magnoliopsida</taxon>
        <taxon>eudicotyledons</taxon>
        <taxon>Gunneridae</taxon>
        <taxon>Pentapetalae</taxon>
        <taxon>asterids</taxon>
        <taxon>campanulids</taxon>
        <taxon>Escalloniales</taxon>
        <taxon>Escalloniaceae</taxon>
        <taxon>Escallonia</taxon>
    </lineage>
</organism>
<dbReference type="InterPro" id="IPR029021">
    <property type="entry name" value="Prot-tyrosine_phosphatase-like"/>
</dbReference>
<keyword evidence="2" id="KW-0808">Transferase</keyword>
<dbReference type="PANTHER" id="PTHR20275:SF6">
    <property type="entry name" value="NAD KINASE 2, CHLOROPLASTIC"/>
    <property type="match status" value="1"/>
</dbReference>
<comment type="caution">
    <text evidence="8">The sequence shown here is derived from an EMBL/GenBank/DDBJ whole genome shotgun (WGS) entry which is preliminary data.</text>
</comment>
<dbReference type="Gene3D" id="3.90.190.10">
    <property type="entry name" value="Protein tyrosine phosphatase superfamily"/>
    <property type="match status" value="1"/>
</dbReference>
<accession>A0AA89ALS7</accession>
<evidence type="ECO:0000259" key="7">
    <source>
        <dbReference type="Pfam" id="PF22741"/>
    </source>
</evidence>
<dbReference type="PANTHER" id="PTHR20275">
    <property type="entry name" value="NAD KINASE"/>
    <property type="match status" value="1"/>
</dbReference>
<evidence type="ECO:0000256" key="5">
    <source>
        <dbReference type="ARBA" id="ARBA00023027"/>
    </source>
</evidence>
<keyword evidence="9" id="KW-1185">Reference proteome</keyword>
<feature type="region of interest" description="Disordered" evidence="6">
    <location>
        <begin position="629"/>
        <end position="651"/>
    </location>
</feature>
<evidence type="ECO:0000256" key="1">
    <source>
        <dbReference type="ARBA" id="ARBA00010995"/>
    </source>
</evidence>
<evidence type="ECO:0000256" key="3">
    <source>
        <dbReference type="ARBA" id="ARBA00022777"/>
    </source>
</evidence>
<dbReference type="InterPro" id="IPR017438">
    <property type="entry name" value="ATP-NAD_kinase_N"/>
</dbReference>
<dbReference type="GO" id="GO:0019674">
    <property type="term" value="P:NAD+ metabolic process"/>
    <property type="evidence" value="ECO:0007669"/>
    <property type="project" value="InterPro"/>
</dbReference>
<evidence type="ECO:0000256" key="6">
    <source>
        <dbReference type="SAM" id="MobiDB-lite"/>
    </source>
</evidence>
<keyword evidence="4" id="KW-0521">NADP</keyword>
<dbReference type="InterPro" id="IPR017437">
    <property type="entry name" value="ATP-NAD_kinase_PpnK-typ_C"/>
</dbReference>
<dbReference type="Gene3D" id="2.60.200.30">
    <property type="entry name" value="Probable inorganic polyphosphate/atp-NAD kinase, domain 2"/>
    <property type="match status" value="1"/>
</dbReference>
<dbReference type="EMBL" id="JAVXUP010001889">
    <property type="protein sequence ID" value="KAK3007230.1"/>
    <property type="molecule type" value="Genomic_DNA"/>
</dbReference>
<evidence type="ECO:0000256" key="4">
    <source>
        <dbReference type="ARBA" id="ARBA00022857"/>
    </source>
</evidence>
<protein>
    <recommendedName>
        <fullName evidence="7">DSP-PTPase phosphatase fused to NAD+ Kinase domain-containing protein</fullName>
    </recommendedName>
</protein>
<dbReference type="GO" id="GO:0003951">
    <property type="term" value="F:NAD+ kinase activity"/>
    <property type="evidence" value="ECO:0007669"/>
    <property type="project" value="InterPro"/>
</dbReference>
<dbReference type="FunFam" id="3.40.50.10330:FF:000019">
    <property type="entry name" value="NAD kinase 2, chloroplastic"/>
    <property type="match status" value="1"/>
</dbReference>
<dbReference type="SUPFAM" id="SSF111331">
    <property type="entry name" value="NAD kinase/diacylglycerol kinase-like"/>
    <property type="match status" value="2"/>
</dbReference>
<gene>
    <name evidence="8" type="ORF">RJ639_015851</name>
</gene>
<reference evidence="8" key="1">
    <citation type="submission" date="2022-12" db="EMBL/GenBank/DDBJ databases">
        <title>Draft genome assemblies for two species of Escallonia (Escalloniales).</title>
        <authorList>
            <person name="Chanderbali A."/>
            <person name="Dervinis C."/>
            <person name="Anghel I."/>
            <person name="Soltis D."/>
            <person name="Soltis P."/>
            <person name="Zapata F."/>
        </authorList>
    </citation>
    <scope>NUCLEOTIDE SEQUENCE</scope>
    <source>
        <strain evidence="8">UCBG64.0493</strain>
        <tissue evidence="8">Leaf</tissue>
    </source>
</reference>
<dbReference type="AlphaFoldDB" id="A0AA89ALS7"/>
<comment type="similarity">
    <text evidence="1">Belongs to the NAD kinase family.</text>
</comment>
<dbReference type="InterPro" id="IPR002504">
    <property type="entry name" value="NADK"/>
</dbReference>
<name>A0AA89ALS7_9ASTE</name>
<sequence length="1076" mass="121047">MNRSVISGPTHLCSFNFHRFRDTKIYGFGIGFGLQKKDRPFERRRVKFVLSAELSKPFAVNLGLDSQIDGFARYKTTSLSRTDFFTWFGEFQPHDLSQLPWIGPLPGDIAEIEAYCRIFRTAERLRNSLMDSLCNPLTGECSVSYDFPPEDKPLLEEKLVSILGCMICLLNKGREDVLSGRSSYINSFRISDVNFMEEKLPPLAIFRSEMKRYCESMHVTLEDYLTPDDAQKIDVWRKLQRLKSVCYDSGLPRGDDYPCHTLFANWNPVYLSTKKENIESANSEVAFWTGSQVTEESLKWLLEKGFKTIVDLRAETVKDTLCRKALDSAILSGKVELVKFPVELGTAPSMEQVEMFAALMSDSRKKPIYFHSKEGVWRTSAMISRWRQYMARSGSHFTSNQSITPSDVLSRRARVMEEALISSDLEEGTAFHDKNGSLMEKLDATPISTGEFPSQVFPASENQHQSSNGLYNCIHTTLVQKVQDNYNGSMIDCNEVSPLFSQLPPSNVFSRKEMSRFFRNSKVSPTTYFEYERKRLEVLSRSTTNYNGEFSRGITTDMDAEPRLMVAGSSNGSPTNKNLSLNPQSPAASNGTFLDPSITSNVTSGPSLNGYSYSAAMSKSVDPIRATDDLDKGVTSSSISAEERSNIEVSTSSRNDSLELIEGNMCASATGVVRVQSRKKAEMFLVRTDGFSCTREKVTESSLAFTHPSTQQQMLMWKSTPKTVLLLKKLGQELMEEAKEVASFLYNQEKMNVLVEPEVHDVFARIPGFGFVQTFYSQDTSDLHERVDFVACLGGDGVILHASNLFRDAVPPIVSFNLGSLGFLTSHTFEDYRQDLKQVIHGNSTLDGVYITLRMRLRCEICRNGKFVPGKVFDVLNEIVVDRGSNPYLSKIECYEHDRLITKTAISSTRHSDMPCRQDYAEYLHLGLALDFPVHLRRRAKKSSFLVYVFSGSDGVIVATPTGSTAYSTAAGGSMVHPNVPCMLFTPICPHSLSFRPVILPDSARLELKIPEDARSNAWVSFDGKRRQQLSRGDSVRVSMSQHPLPTVNKCDQTGDWFRSLVRCLNWNERLDQKAL</sequence>
<evidence type="ECO:0000256" key="2">
    <source>
        <dbReference type="ARBA" id="ARBA00022679"/>
    </source>
</evidence>
<dbReference type="HAMAP" id="MF_00361">
    <property type="entry name" value="NAD_kinase"/>
    <property type="match status" value="1"/>
</dbReference>
<dbReference type="Pfam" id="PF20143">
    <property type="entry name" value="NAD_kinase_C"/>
    <property type="match status" value="1"/>
</dbReference>
<dbReference type="Pfam" id="PF22741">
    <property type="entry name" value="PTP-NADK"/>
    <property type="match status" value="1"/>
</dbReference>
<evidence type="ECO:0000313" key="9">
    <source>
        <dbReference type="Proteomes" id="UP001188597"/>
    </source>
</evidence>
<dbReference type="GO" id="GO:0006741">
    <property type="term" value="P:NADP+ biosynthetic process"/>
    <property type="evidence" value="ECO:0007669"/>
    <property type="project" value="InterPro"/>
</dbReference>
<keyword evidence="5" id="KW-0520">NAD</keyword>